<accession>A0NZJ4</accession>
<evidence type="ECO:0000313" key="7">
    <source>
        <dbReference type="EMBL" id="EAV41873.1"/>
    </source>
</evidence>
<dbReference type="AlphaFoldDB" id="A0NZJ4"/>
<comment type="subcellular location">
    <subcellularLocation>
        <location evidence="1">Membrane</location>
        <topology evidence="1">Multi-pass membrane protein</topology>
    </subcellularLocation>
</comment>
<keyword evidence="3 5" id="KW-1133">Transmembrane helix</keyword>
<keyword evidence="2 5" id="KW-0812">Transmembrane</keyword>
<feature type="transmembrane region" description="Helical" evidence="5">
    <location>
        <begin position="51"/>
        <end position="77"/>
    </location>
</feature>
<dbReference type="Proteomes" id="UP000004848">
    <property type="component" value="Unassembled WGS sequence"/>
</dbReference>
<feature type="transmembrane region" description="Helical" evidence="5">
    <location>
        <begin position="137"/>
        <end position="157"/>
    </location>
</feature>
<dbReference type="EMBL" id="AAUW01000018">
    <property type="protein sequence ID" value="EAV41873.1"/>
    <property type="molecule type" value="Genomic_DNA"/>
</dbReference>
<evidence type="ECO:0000313" key="8">
    <source>
        <dbReference type="Proteomes" id="UP000004848"/>
    </source>
</evidence>
<comment type="caution">
    <text evidence="7">The sequence shown here is derived from an EMBL/GenBank/DDBJ whole genome shotgun (WGS) entry which is preliminary data.</text>
</comment>
<evidence type="ECO:0000256" key="3">
    <source>
        <dbReference type="ARBA" id="ARBA00022989"/>
    </source>
</evidence>
<gene>
    <name evidence="7" type="ORF">SIAM614_31411</name>
</gene>
<evidence type="ECO:0000256" key="1">
    <source>
        <dbReference type="ARBA" id="ARBA00004141"/>
    </source>
</evidence>
<organism evidence="7 8">
    <name type="scientific">Roseibium aggregatum (strain ATCC 25650 / DSM 13394 / JCM 20685 / NBRC 16684 / NCIMB 2208 / IAM 12614 / B1)</name>
    <name type="common">Stappia aggregata</name>
    <dbReference type="NCBI Taxonomy" id="384765"/>
    <lineage>
        <taxon>Bacteria</taxon>
        <taxon>Pseudomonadati</taxon>
        <taxon>Pseudomonadota</taxon>
        <taxon>Alphaproteobacteria</taxon>
        <taxon>Hyphomicrobiales</taxon>
        <taxon>Stappiaceae</taxon>
        <taxon>Roseibium</taxon>
    </lineage>
</organism>
<sequence>MYIEGAAWFRSRVPEESAPAMPSLNWLNFIAAFLVFFASHMVLVRPPVRPVLVALLSPRGFSLCYSLLSLAILWWLIVAARDAPYVALWSWEPWQTFVPVLMMLPVCLILAFGIGVPNPFSFGGRHNNRFDPERPGIVGLMRHPILVAAFLWSVAHVVPNGDLAHVILFGTFAVFSLAGMKLIDRRKQRDLGMAWPALVADIKRSSRPAKVNWQPFLSRATAGLVLYVVLAVAHPLFTGVDPVATLMP</sequence>
<dbReference type="eggNOG" id="COG4094">
    <property type="taxonomic scope" value="Bacteria"/>
</dbReference>
<reference evidence="7 8" key="1">
    <citation type="submission" date="2006-05" db="EMBL/GenBank/DDBJ databases">
        <authorList>
            <person name="King G."/>
            <person name="Ferriera S."/>
            <person name="Johnson J."/>
            <person name="Kravitz S."/>
            <person name="Beeson K."/>
            <person name="Sutton G."/>
            <person name="Rogers Y.-H."/>
            <person name="Friedman R."/>
            <person name="Frazier M."/>
            <person name="Venter J.C."/>
        </authorList>
    </citation>
    <scope>NUCLEOTIDE SEQUENCE [LARGE SCALE GENOMIC DNA]</scope>
    <source>
        <strain evidence="8">ATCC 25650 / DSM 13394 / JCM 20685 / NBRC 16684 / NCIMB 2208 / IAM 12614 / B1</strain>
    </source>
</reference>
<name>A0NZJ4_ROSAI</name>
<dbReference type="InterPro" id="IPR009915">
    <property type="entry name" value="NnrU_dom"/>
</dbReference>
<evidence type="ECO:0000256" key="5">
    <source>
        <dbReference type="SAM" id="Phobius"/>
    </source>
</evidence>
<evidence type="ECO:0000259" key="6">
    <source>
        <dbReference type="Pfam" id="PF07298"/>
    </source>
</evidence>
<dbReference type="GO" id="GO:0016020">
    <property type="term" value="C:membrane"/>
    <property type="evidence" value="ECO:0007669"/>
    <property type="project" value="UniProtKB-SubCell"/>
</dbReference>
<feature type="transmembrane region" description="Helical" evidence="5">
    <location>
        <begin position="97"/>
        <end position="116"/>
    </location>
</feature>
<protein>
    <submittedName>
        <fullName evidence="7">NnrU</fullName>
    </submittedName>
</protein>
<proteinExistence type="predicted"/>
<feature type="transmembrane region" description="Helical" evidence="5">
    <location>
        <begin position="163"/>
        <end position="183"/>
    </location>
</feature>
<evidence type="ECO:0000256" key="4">
    <source>
        <dbReference type="ARBA" id="ARBA00023136"/>
    </source>
</evidence>
<evidence type="ECO:0000256" key="2">
    <source>
        <dbReference type="ARBA" id="ARBA00022692"/>
    </source>
</evidence>
<feature type="domain" description="NnrU" evidence="6">
    <location>
        <begin position="29"/>
        <end position="242"/>
    </location>
</feature>
<feature type="transmembrane region" description="Helical" evidence="5">
    <location>
        <begin position="26"/>
        <end position="44"/>
    </location>
</feature>
<dbReference type="Pfam" id="PF07298">
    <property type="entry name" value="NnrU"/>
    <property type="match status" value="1"/>
</dbReference>
<feature type="transmembrane region" description="Helical" evidence="5">
    <location>
        <begin position="216"/>
        <end position="237"/>
    </location>
</feature>
<keyword evidence="4 5" id="KW-0472">Membrane</keyword>